<gene>
    <name evidence="1" type="ORF">E6O75_ATG09791</name>
</gene>
<proteinExistence type="predicted"/>
<evidence type="ECO:0000313" key="1">
    <source>
        <dbReference type="EMBL" id="TID17025.1"/>
    </source>
</evidence>
<dbReference type="AlphaFoldDB" id="A0A4Z1NUI3"/>
<keyword evidence="2" id="KW-1185">Reference proteome</keyword>
<accession>A0A4Z1NUI3</accession>
<dbReference type="Proteomes" id="UP000298493">
    <property type="component" value="Unassembled WGS sequence"/>
</dbReference>
<name>A0A4Z1NUI3_9PEZI</name>
<comment type="caution">
    <text evidence="1">The sequence shown here is derived from an EMBL/GenBank/DDBJ whole genome shotgun (WGS) entry which is preliminary data.</text>
</comment>
<sequence length="121" mass="13914">MDYSVYNLIDEDIDLPLSHSAHPLKALPDYTTLPPSSQEILQKWTVPRLQKVMDFAIFNHLHDSSQHEDDAKCAAANRIEELRVKNARLESELGYVKETIRSAKNIVWQEGFPKSSDEETF</sequence>
<dbReference type="EMBL" id="SNSC02000017">
    <property type="protein sequence ID" value="TID17025.1"/>
    <property type="molecule type" value="Genomic_DNA"/>
</dbReference>
<reference evidence="1 2" key="1">
    <citation type="submission" date="2019-04" db="EMBL/GenBank/DDBJ databases">
        <title>High contiguity whole genome sequence and gene annotation resource for two Venturia nashicola isolates.</title>
        <authorList>
            <person name="Prokchorchik M."/>
            <person name="Won K."/>
            <person name="Lee Y."/>
            <person name="Choi E.D."/>
            <person name="Segonzac C."/>
            <person name="Sohn K.H."/>
        </authorList>
    </citation>
    <scope>NUCLEOTIDE SEQUENCE [LARGE SCALE GENOMIC DNA]</scope>
    <source>
        <strain evidence="1 2">PRI2</strain>
    </source>
</reference>
<protein>
    <submittedName>
        <fullName evidence="1">Uncharacterized protein</fullName>
    </submittedName>
</protein>
<evidence type="ECO:0000313" key="2">
    <source>
        <dbReference type="Proteomes" id="UP000298493"/>
    </source>
</evidence>
<organism evidence="1 2">
    <name type="scientific">Venturia nashicola</name>
    <dbReference type="NCBI Taxonomy" id="86259"/>
    <lineage>
        <taxon>Eukaryota</taxon>
        <taxon>Fungi</taxon>
        <taxon>Dikarya</taxon>
        <taxon>Ascomycota</taxon>
        <taxon>Pezizomycotina</taxon>
        <taxon>Dothideomycetes</taxon>
        <taxon>Pleosporomycetidae</taxon>
        <taxon>Venturiales</taxon>
        <taxon>Venturiaceae</taxon>
        <taxon>Venturia</taxon>
    </lineage>
</organism>